<comment type="similarity">
    <text evidence="2">Belongs to the ABC transporter superfamily. ABCB family. Multidrug resistance exporter (TC 3.A.1.201) subfamily.</text>
</comment>
<dbReference type="FunFam" id="3.40.50.300:FF:000066">
    <property type="entry name" value="ABC transporter B family member 1"/>
    <property type="match status" value="2"/>
</dbReference>
<comment type="subcellular location">
    <subcellularLocation>
        <location evidence="1">Cell membrane</location>
        <topology evidence="1">Multi-pass membrane protein</topology>
    </subcellularLocation>
</comment>
<feature type="transmembrane region" description="Helical" evidence="12">
    <location>
        <begin position="724"/>
        <end position="757"/>
    </location>
</feature>
<feature type="domain" description="ABC transmembrane type-1" evidence="14">
    <location>
        <begin position="59"/>
        <end position="378"/>
    </location>
</feature>
<evidence type="ECO:0000256" key="1">
    <source>
        <dbReference type="ARBA" id="ARBA00004651"/>
    </source>
</evidence>
<name>A0AAV7GZX8_DENCH</name>
<dbReference type="GO" id="GO:0140359">
    <property type="term" value="F:ABC-type transporter activity"/>
    <property type="evidence" value="ECO:0007669"/>
    <property type="project" value="InterPro"/>
</dbReference>
<dbReference type="InterPro" id="IPR011527">
    <property type="entry name" value="ABC1_TM_dom"/>
</dbReference>
<evidence type="ECO:0000313" key="15">
    <source>
        <dbReference type="EMBL" id="KAH0461691.1"/>
    </source>
</evidence>
<feature type="region of interest" description="Disordered" evidence="11">
    <location>
        <begin position="1"/>
        <end position="35"/>
    </location>
</feature>
<dbReference type="InterPro" id="IPR003593">
    <property type="entry name" value="AAA+_ATPase"/>
</dbReference>
<keyword evidence="16" id="KW-1185">Reference proteome</keyword>
<dbReference type="InterPro" id="IPR017871">
    <property type="entry name" value="ABC_transporter-like_CS"/>
</dbReference>
<dbReference type="InterPro" id="IPR036640">
    <property type="entry name" value="ABC1_TM_sf"/>
</dbReference>
<evidence type="ECO:0000256" key="7">
    <source>
        <dbReference type="ARBA" id="ARBA00022840"/>
    </source>
</evidence>
<feature type="transmembrane region" description="Helical" evidence="12">
    <location>
        <begin position="951"/>
        <end position="972"/>
    </location>
</feature>
<dbReference type="InterPro" id="IPR027417">
    <property type="entry name" value="P-loop_NTPase"/>
</dbReference>
<feature type="transmembrane region" description="Helical" evidence="12">
    <location>
        <begin position="317"/>
        <end position="337"/>
    </location>
</feature>
<evidence type="ECO:0000259" key="14">
    <source>
        <dbReference type="PROSITE" id="PS50929"/>
    </source>
</evidence>
<feature type="domain" description="ABC transmembrane type-1" evidence="14">
    <location>
        <begin position="727"/>
        <end position="1014"/>
    </location>
</feature>
<evidence type="ECO:0000313" key="16">
    <source>
        <dbReference type="Proteomes" id="UP000775213"/>
    </source>
</evidence>
<dbReference type="SUPFAM" id="SSF52540">
    <property type="entry name" value="P-loop containing nucleoside triphosphate hydrolases"/>
    <property type="match status" value="2"/>
</dbReference>
<comment type="caution">
    <text evidence="15">The sequence shown here is derived from an EMBL/GenBank/DDBJ whole genome shotgun (WGS) entry which is preliminary data.</text>
</comment>
<evidence type="ECO:0000256" key="12">
    <source>
        <dbReference type="SAM" id="Phobius"/>
    </source>
</evidence>
<keyword evidence="9 12" id="KW-0472">Membrane</keyword>
<dbReference type="Gene3D" id="1.20.1560.10">
    <property type="entry name" value="ABC transporter type 1, transmembrane domain"/>
    <property type="match status" value="2"/>
</dbReference>
<protein>
    <submittedName>
        <fullName evidence="15">Uncharacterized protein</fullName>
    </submittedName>
</protein>
<reference evidence="15 16" key="1">
    <citation type="journal article" date="2021" name="Hortic Res">
        <title>Chromosome-scale assembly of the Dendrobium chrysotoxum genome enhances the understanding of orchid evolution.</title>
        <authorList>
            <person name="Zhang Y."/>
            <person name="Zhang G.Q."/>
            <person name="Zhang D."/>
            <person name="Liu X.D."/>
            <person name="Xu X.Y."/>
            <person name="Sun W.H."/>
            <person name="Yu X."/>
            <person name="Zhu X."/>
            <person name="Wang Z.W."/>
            <person name="Zhao X."/>
            <person name="Zhong W.Y."/>
            <person name="Chen H."/>
            <person name="Yin W.L."/>
            <person name="Huang T."/>
            <person name="Niu S.C."/>
            <person name="Liu Z.J."/>
        </authorList>
    </citation>
    <scope>NUCLEOTIDE SEQUENCE [LARGE SCALE GENOMIC DNA]</scope>
    <source>
        <strain evidence="15">Lindl</strain>
    </source>
</reference>
<feature type="transmembrane region" description="Helical" evidence="12">
    <location>
        <begin position="769"/>
        <end position="791"/>
    </location>
</feature>
<dbReference type="PROSITE" id="PS00211">
    <property type="entry name" value="ABC_TRANSPORTER_1"/>
    <property type="match status" value="2"/>
</dbReference>
<keyword evidence="7" id="KW-0067">ATP-binding</keyword>
<dbReference type="Pfam" id="PF00664">
    <property type="entry name" value="ABC_membrane"/>
    <property type="match status" value="2"/>
</dbReference>
<dbReference type="PANTHER" id="PTHR24222">
    <property type="entry name" value="ABC TRANSPORTER B FAMILY"/>
    <property type="match status" value="1"/>
</dbReference>
<evidence type="ECO:0000256" key="3">
    <source>
        <dbReference type="ARBA" id="ARBA00022448"/>
    </source>
</evidence>
<evidence type="ECO:0000259" key="13">
    <source>
        <dbReference type="PROSITE" id="PS50893"/>
    </source>
</evidence>
<dbReference type="GO" id="GO:0005524">
    <property type="term" value="F:ATP binding"/>
    <property type="evidence" value="ECO:0007669"/>
    <property type="project" value="UniProtKB-KW"/>
</dbReference>
<sequence length="1292" mass="141737">MSSHKKAIHERDEEEKQEIYQSKDEEDSKKKNKKQQQKKVPFSKLFSFADPFDCLLMTLGSVGACVHGASVPVFFIFFGKLINIIGIAYLFPTSVSHQVALYSLDFVYLGIVILFSAWTEVACWMYTGERQVAKMRLAYLRALLDQNIEIFDTEASTGEVIAAITSDIIIVQDAISEKVGNFLHYISRFLCGFAIGFSRVWQISLVTLSIVPLIAVAGGIYVFVATGLIARVRKSYVKAGEIAEEVAPLLFAEVAKFLSFFFFFKKSVGAYWGFGIAGDRNCEDGTGVRGEEKAVKSYRAALQNTYKYGKKGGLAKGLGLGSLHCILFLSWALLVWFTSIVVHKEISNGGESFTTMLNVVISGLSLGQAAPNISTFLRARTAAYPIFKMIERKTVRQTAATAGRKLPIVDGHIQFRNVSFSYPSRPDVLIFNRLCLDIPSGKIVALVGGSGSGKSTIISLIERFYDPLSGAILLDGHDTRDLDLKWLRHQIGLVNQEPALFATSIRENILYGKDGATLDEITHAAKLSEAITFINNLPDGYETQVGERGIQLSGGQKQRIAISRAILKNPSILLLDEATSALDAESEKSVQEALDRVMVGRTTVVVAHRLSTIRNADIIAVVEGGKIVETGTHDQLISQPQSMYSSLVQIQHAASLRGSFESSSFRRPQSIKFSQELSLGATSLGASFRSDKDSVGHFVPEANDPSKKKHVSVGRLYVMVGPDWIYGVFGTVGALVAGAQMPLFALGVTQALVSYYMAWETTQTEVKKIALLFCGGAVLTVIFHVMAHLNFGIMGERLTLRVRERMFGAMLQNEIGWFDDARNNSAILASHLETDATLLRTIVVDRSSILIQNIGMIITSLIIAFILNWRITLVVLATYPLMVSGHISEKLFMKGYGGNLSKAYLKANMLAAEAVSNIRTVAAFCSEDKVIDLYSRELKDPSSRSFRRGQLAGLFYGVSQFFLFSSYALALWYGSVLMGKELASFKSVMKSFMVLIVTALAMGETLAMAPDLVKGNQMAASVFEILDRKTQVVADVGEELGRVDGVIELRGVEFYYPSRPEVVIFRDFDLRMKSGKTMALVGTSGSGKSTVLTLILRFYDVAAGKVMIDGKDVRKLHLKSLRKHIGLVQQEPVLFATTIYDNIIYGKDGATEAEVIEAAKLANAHSFISSLPEGYSTKVGERGVQLSGGQKQRVAIARAIIKNPAILLLDEATSALDVESEHIVQQALDRIMKGRTTVVVAHRLSTIQNADVISVLQDGKVVDQGSHSALMGNINGAYFKLINLQQQKQQQH</sequence>
<organism evidence="15 16">
    <name type="scientific">Dendrobium chrysotoxum</name>
    <name type="common">Orchid</name>
    <dbReference type="NCBI Taxonomy" id="161865"/>
    <lineage>
        <taxon>Eukaryota</taxon>
        <taxon>Viridiplantae</taxon>
        <taxon>Streptophyta</taxon>
        <taxon>Embryophyta</taxon>
        <taxon>Tracheophyta</taxon>
        <taxon>Spermatophyta</taxon>
        <taxon>Magnoliopsida</taxon>
        <taxon>Liliopsida</taxon>
        <taxon>Asparagales</taxon>
        <taxon>Orchidaceae</taxon>
        <taxon>Epidendroideae</taxon>
        <taxon>Malaxideae</taxon>
        <taxon>Dendrobiinae</taxon>
        <taxon>Dendrobium</taxon>
    </lineage>
</organism>
<evidence type="ECO:0000256" key="6">
    <source>
        <dbReference type="ARBA" id="ARBA00022741"/>
    </source>
</evidence>
<dbReference type="Pfam" id="PF00005">
    <property type="entry name" value="ABC_tran"/>
    <property type="match status" value="2"/>
</dbReference>
<feature type="transmembrane region" description="Helical" evidence="12">
    <location>
        <begin position="849"/>
        <end position="869"/>
    </location>
</feature>
<evidence type="ECO:0000256" key="4">
    <source>
        <dbReference type="ARBA" id="ARBA00022692"/>
    </source>
</evidence>
<gene>
    <name evidence="15" type="ORF">IEQ34_009266</name>
</gene>
<keyword evidence="8 12" id="KW-1133">Transmembrane helix</keyword>
<proteinExistence type="inferred from homology"/>
<dbReference type="PROSITE" id="PS50893">
    <property type="entry name" value="ABC_TRANSPORTER_2"/>
    <property type="match status" value="2"/>
</dbReference>
<dbReference type="CDD" id="cd18578">
    <property type="entry name" value="ABC_6TM_Pgp_ABCB1_D2_like"/>
    <property type="match status" value="1"/>
</dbReference>
<evidence type="ECO:0000256" key="9">
    <source>
        <dbReference type="ARBA" id="ARBA00023136"/>
    </source>
</evidence>
<dbReference type="GO" id="GO:0005886">
    <property type="term" value="C:plasma membrane"/>
    <property type="evidence" value="ECO:0007669"/>
    <property type="project" value="UniProtKB-SubCell"/>
</dbReference>
<dbReference type="CDD" id="cd18577">
    <property type="entry name" value="ABC_6TM_Pgp_ABCB1_D1_like"/>
    <property type="match status" value="1"/>
</dbReference>
<dbReference type="EMBL" id="JAGFBR010000009">
    <property type="protein sequence ID" value="KAH0461691.1"/>
    <property type="molecule type" value="Genomic_DNA"/>
</dbReference>
<evidence type="ECO:0000256" key="8">
    <source>
        <dbReference type="ARBA" id="ARBA00022989"/>
    </source>
</evidence>
<dbReference type="InterPro" id="IPR039421">
    <property type="entry name" value="Type_1_exporter"/>
</dbReference>
<keyword evidence="10" id="KW-0325">Glycoprotein</keyword>
<keyword evidence="4 12" id="KW-0812">Transmembrane</keyword>
<dbReference type="CDD" id="cd03249">
    <property type="entry name" value="ABC_MTABC3_MDL1_MDL2"/>
    <property type="match status" value="2"/>
</dbReference>
<dbReference type="FunFam" id="1.20.1560.10:FF:000009">
    <property type="entry name" value="ABC transporter B family member 1"/>
    <property type="match status" value="1"/>
</dbReference>
<evidence type="ECO:0000256" key="5">
    <source>
        <dbReference type="ARBA" id="ARBA00022737"/>
    </source>
</evidence>
<dbReference type="SMART" id="SM00382">
    <property type="entry name" value="AAA"/>
    <property type="match status" value="2"/>
</dbReference>
<feature type="transmembrane region" description="Helical" evidence="12">
    <location>
        <begin position="210"/>
        <end position="230"/>
    </location>
</feature>
<dbReference type="GO" id="GO:0016887">
    <property type="term" value="F:ATP hydrolysis activity"/>
    <property type="evidence" value="ECO:0007669"/>
    <property type="project" value="InterPro"/>
</dbReference>
<dbReference type="SUPFAM" id="SSF90123">
    <property type="entry name" value="ABC transporter transmembrane region"/>
    <property type="match status" value="3"/>
</dbReference>
<dbReference type="PROSITE" id="PS50929">
    <property type="entry name" value="ABC_TM1F"/>
    <property type="match status" value="2"/>
</dbReference>
<evidence type="ECO:0000256" key="10">
    <source>
        <dbReference type="ARBA" id="ARBA00023180"/>
    </source>
</evidence>
<feature type="transmembrane region" description="Helical" evidence="12">
    <location>
        <begin position="106"/>
        <end position="127"/>
    </location>
</feature>
<dbReference type="PANTHER" id="PTHR24222:SF62">
    <property type="entry name" value="ABC TRANSPORTER B FAMILY MEMBER 2"/>
    <property type="match status" value="1"/>
</dbReference>
<keyword evidence="3" id="KW-0813">Transport</keyword>
<accession>A0AAV7GZX8</accession>
<keyword evidence="6" id="KW-0547">Nucleotide-binding</keyword>
<keyword evidence="5" id="KW-0677">Repeat</keyword>
<evidence type="ECO:0000256" key="11">
    <source>
        <dbReference type="SAM" id="MobiDB-lite"/>
    </source>
</evidence>
<feature type="domain" description="ABC transporter" evidence="13">
    <location>
        <begin position="1047"/>
        <end position="1283"/>
    </location>
</feature>
<dbReference type="Gene3D" id="3.40.50.300">
    <property type="entry name" value="P-loop containing nucleotide triphosphate hydrolases"/>
    <property type="match status" value="2"/>
</dbReference>
<evidence type="ECO:0000256" key="2">
    <source>
        <dbReference type="ARBA" id="ARBA00007577"/>
    </source>
</evidence>
<dbReference type="GO" id="GO:0010329">
    <property type="term" value="F:auxin efflux transmembrane transporter activity"/>
    <property type="evidence" value="ECO:0007669"/>
    <property type="project" value="UniProtKB-ARBA"/>
</dbReference>
<feature type="transmembrane region" description="Helical" evidence="12">
    <location>
        <begin position="992"/>
        <end position="1009"/>
    </location>
</feature>
<feature type="transmembrane region" description="Helical" evidence="12">
    <location>
        <begin position="185"/>
        <end position="204"/>
    </location>
</feature>
<dbReference type="GO" id="GO:0010328">
    <property type="term" value="F:auxin influx transmembrane transporter activity"/>
    <property type="evidence" value="ECO:0007669"/>
    <property type="project" value="UniProtKB-ARBA"/>
</dbReference>
<feature type="compositionally biased region" description="Basic and acidic residues" evidence="11">
    <location>
        <begin position="17"/>
        <end position="29"/>
    </location>
</feature>
<dbReference type="Proteomes" id="UP000775213">
    <property type="component" value="Unassembled WGS sequence"/>
</dbReference>
<dbReference type="InterPro" id="IPR003439">
    <property type="entry name" value="ABC_transporter-like_ATP-bd"/>
</dbReference>
<feature type="transmembrane region" description="Helical" evidence="12">
    <location>
        <begin position="71"/>
        <end position="91"/>
    </location>
</feature>
<feature type="domain" description="ABC transporter" evidence="13">
    <location>
        <begin position="413"/>
        <end position="649"/>
    </location>
</feature>